<dbReference type="Proteomes" id="UP000824782">
    <property type="component" value="Unassembled WGS sequence"/>
</dbReference>
<feature type="region of interest" description="Disordered" evidence="1">
    <location>
        <begin position="143"/>
        <end position="167"/>
    </location>
</feature>
<keyword evidence="3" id="KW-1185">Reference proteome</keyword>
<feature type="compositionally biased region" description="Basic and acidic residues" evidence="1">
    <location>
        <begin position="45"/>
        <end position="55"/>
    </location>
</feature>
<feature type="region of interest" description="Disordered" evidence="1">
    <location>
        <begin position="1"/>
        <end position="79"/>
    </location>
</feature>
<accession>A0AAV6YEC7</accession>
<reference evidence="2" key="1">
    <citation type="thesis" date="2020" institute="ProQuest LLC" country="789 East Eisenhower Parkway, Ann Arbor, MI, USA">
        <title>Comparative Genomics and Chromosome Evolution.</title>
        <authorList>
            <person name="Mudd A.B."/>
        </authorList>
    </citation>
    <scope>NUCLEOTIDE SEQUENCE</scope>
    <source>
        <strain evidence="2">237g6f4</strain>
        <tissue evidence="2">Blood</tissue>
    </source>
</reference>
<comment type="caution">
    <text evidence="2">The sequence shown here is derived from an EMBL/GenBank/DDBJ whole genome shotgun (WGS) entry which is preliminary data.</text>
</comment>
<sequence length="193" mass="21416">MGGTKRESQNPAVTTHNKQKKPPTGGCPLNLTLVGSSASPPAVRDVQEAPKEASKCRRRRPERWPDPDSLTSPPPGGMAVENRRVVLHDTREKCPAVPHTGPVYRLDQKTAAAGNEEIDLDSIRNQYYLWKKYIHLAGPSHRIKLPDHRTSRTRRPHKSMAPDQLGHIGLFPYDPDSALSHYKSQAPETPTGT</sequence>
<protein>
    <submittedName>
        <fullName evidence="2">Uncharacterized protein</fullName>
    </submittedName>
</protein>
<evidence type="ECO:0000313" key="2">
    <source>
        <dbReference type="EMBL" id="KAG8535899.1"/>
    </source>
</evidence>
<organism evidence="2 3">
    <name type="scientific">Engystomops pustulosus</name>
    <name type="common">Tungara frog</name>
    <name type="synonym">Physalaemus pustulosus</name>
    <dbReference type="NCBI Taxonomy" id="76066"/>
    <lineage>
        <taxon>Eukaryota</taxon>
        <taxon>Metazoa</taxon>
        <taxon>Chordata</taxon>
        <taxon>Craniata</taxon>
        <taxon>Vertebrata</taxon>
        <taxon>Euteleostomi</taxon>
        <taxon>Amphibia</taxon>
        <taxon>Batrachia</taxon>
        <taxon>Anura</taxon>
        <taxon>Neobatrachia</taxon>
        <taxon>Hyloidea</taxon>
        <taxon>Leptodactylidae</taxon>
        <taxon>Leiuperinae</taxon>
        <taxon>Engystomops</taxon>
    </lineage>
</organism>
<gene>
    <name evidence="2" type="ORF">GDO81_027509</name>
</gene>
<proteinExistence type="predicted"/>
<dbReference type="AlphaFoldDB" id="A0AAV6YEC7"/>
<dbReference type="EMBL" id="WNYA01054311">
    <property type="protein sequence ID" value="KAG8535899.1"/>
    <property type="molecule type" value="Genomic_DNA"/>
</dbReference>
<evidence type="ECO:0000256" key="1">
    <source>
        <dbReference type="SAM" id="MobiDB-lite"/>
    </source>
</evidence>
<feature type="non-terminal residue" evidence="2">
    <location>
        <position position="193"/>
    </location>
</feature>
<evidence type="ECO:0000313" key="3">
    <source>
        <dbReference type="Proteomes" id="UP000824782"/>
    </source>
</evidence>
<name>A0AAV6YEC7_ENGPU</name>